<gene>
    <name evidence="1" type="ORF">GCM10023315_03690</name>
</gene>
<evidence type="ECO:0000313" key="2">
    <source>
        <dbReference type="Proteomes" id="UP001501692"/>
    </source>
</evidence>
<organism evidence="1 2">
    <name type="scientific">Algibacter aquimarinus</name>
    <dbReference type="NCBI Taxonomy" id="1136748"/>
    <lineage>
        <taxon>Bacteria</taxon>
        <taxon>Pseudomonadati</taxon>
        <taxon>Bacteroidota</taxon>
        <taxon>Flavobacteriia</taxon>
        <taxon>Flavobacteriales</taxon>
        <taxon>Flavobacteriaceae</taxon>
        <taxon>Algibacter</taxon>
    </lineage>
</organism>
<sequence>MRNYLNVLIVLISINTFSQNLECCNNIEEVKKVIQGDWKLIGETKNVIYRFSFNNNKGFIEVLEELNLPPKALVNHHADLIIDEHTLVNIKSKNGRFFIELISMYYQISEQIFVLNDEKFVYGKGQFEHVFIRDKG</sequence>
<keyword evidence="2" id="KW-1185">Reference proteome</keyword>
<dbReference type="Proteomes" id="UP001501692">
    <property type="component" value="Unassembled WGS sequence"/>
</dbReference>
<comment type="caution">
    <text evidence="1">The sequence shown here is derived from an EMBL/GenBank/DDBJ whole genome shotgun (WGS) entry which is preliminary data.</text>
</comment>
<dbReference type="RefSeq" id="WP_345163934.1">
    <property type="nucleotide sequence ID" value="NZ_BAABJK010000002.1"/>
</dbReference>
<evidence type="ECO:0000313" key="1">
    <source>
        <dbReference type="EMBL" id="GAA4959332.1"/>
    </source>
</evidence>
<name>A0ABP9H692_9FLAO</name>
<proteinExistence type="predicted"/>
<accession>A0ABP9H692</accession>
<reference evidence="2" key="1">
    <citation type="journal article" date="2019" name="Int. J. Syst. Evol. Microbiol.">
        <title>The Global Catalogue of Microorganisms (GCM) 10K type strain sequencing project: providing services to taxonomists for standard genome sequencing and annotation.</title>
        <authorList>
            <consortium name="The Broad Institute Genomics Platform"/>
            <consortium name="The Broad Institute Genome Sequencing Center for Infectious Disease"/>
            <person name="Wu L."/>
            <person name="Ma J."/>
        </authorList>
    </citation>
    <scope>NUCLEOTIDE SEQUENCE [LARGE SCALE GENOMIC DNA]</scope>
    <source>
        <strain evidence="2">JCM 18287</strain>
    </source>
</reference>
<protein>
    <submittedName>
        <fullName evidence="1">Uncharacterized protein</fullName>
    </submittedName>
</protein>
<dbReference type="EMBL" id="BAABJK010000002">
    <property type="protein sequence ID" value="GAA4959332.1"/>
    <property type="molecule type" value="Genomic_DNA"/>
</dbReference>